<dbReference type="Gene3D" id="3.30.300.30">
    <property type="match status" value="7"/>
</dbReference>
<dbReference type="SUPFAM" id="SSF53474">
    <property type="entry name" value="alpha/beta-Hydrolases"/>
    <property type="match status" value="1"/>
</dbReference>
<dbReference type="FunFam" id="1.10.1200.10:FF:000016">
    <property type="entry name" value="Non-ribosomal peptide synthase"/>
    <property type="match status" value="3"/>
</dbReference>
<dbReference type="FunFam" id="3.40.50.12780:FF:000012">
    <property type="entry name" value="Non-ribosomal peptide synthetase"/>
    <property type="match status" value="6"/>
</dbReference>
<feature type="domain" description="Carrier" evidence="5">
    <location>
        <begin position="1190"/>
        <end position="1265"/>
    </location>
</feature>
<reference evidence="6 7" key="1">
    <citation type="submission" date="2020-05" db="EMBL/GenBank/DDBJ databases">
        <authorList>
            <person name="Whitworth D."/>
        </authorList>
    </citation>
    <scope>NUCLEOTIDE SEQUENCE [LARGE SCALE GENOMIC DNA]</scope>
    <source>
        <strain evidence="6 7">CA046A</strain>
    </source>
</reference>
<dbReference type="SUPFAM" id="SSF47336">
    <property type="entry name" value="ACP-like"/>
    <property type="match status" value="7"/>
</dbReference>
<dbReference type="PROSITE" id="PS00455">
    <property type="entry name" value="AMP_BINDING"/>
    <property type="match status" value="5"/>
</dbReference>
<dbReference type="Gene3D" id="1.10.1200.10">
    <property type="entry name" value="ACP-like"/>
    <property type="match status" value="7"/>
</dbReference>
<dbReference type="InterPro" id="IPR023213">
    <property type="entry name" value="CAT-like_dom_sf"/>
</dbReference>
<evidence type="ECO:0000256" key="2">
    <source>
        <dbReference type="ARBA" id="ARBA00006432"/>
    </source>
</evidence>
<dbReference type="FunFam" id="2.30.38.10:FF:000001">
    <property type="entry name" value="Non-ribosomal peptide synthetase PvdI"/>
    <property type="match status" value="6"/>
</dbReference>
<dbReference type="InterPro" id="IPR006162">
    <property type="entry name" value="Ppantetheine_attach_site"/>
</dbReference>
<protein>
    <submittedName>
        <fullName evidence="6">Non-ribosomal peptide synthase/polyketide synthase</fullName>
    </submittedName>
</protein>
<dbReference type="PROSITE" id="PS00012">
    <property type="entry name" value="PHOSPHOPANTETHEINE"/>
    <property type="match status" value="5"/>
</dbReference>
<dbReference type="FunFam" id="3.40.50.980:FF:000001">
    <property type="entry name" value="Non-ribosomal peptide synthetase"/>
    <property type="match status" value="6"/>
</dbReference>
<dbReference type="GO" id="GO:0005829">
    <property type="term" value="C:cytosol"/>
    <property type="evidence" value="ECO:0007669"/>
    <property type="project" value="TreeGrafter"/>
</dbReference>
<feature type="domain" description="Carrier" evidence="5">
    <location>
        <begin position="6487"/>
        <end position="6562"/>
    </location>
</feature>
<dbReference type="SMART" id="SM00824">
    <property type="entry name" value="PKS_TE"/>
    <property type="match status" value="1"/>
</dbReference>
<dbReference type="CDD" id="cd17651">
    <property type="entry name" value="A_NRPS_VisG_like"/>
    <property type="match status" value="1"/>
</dbReference>
<dbReference type="SMART" id="SM00823">
    <property type="entry name" value="PKS_PP"/>
    <property type="match status" value="7"/>
</dbReference>
<dbReference type="InterPro" id="IPR001031">
    <property type="entry name" value="Thioesterase"/>
</dbReference>
<dbReference type="Pfam" id="PF13193">
    <property type="entry name" value="AMP-binding_C"/>
    <property type="match status" value="7"/>
</dbReference>
<feature type="domain" description="Carrier" evidence="5">
    <location>
        <begin position="3308"/>
        <end position="3383"/>
    </location>
</feature>
<dbReference type="InterPro" id="IPR001242">
    <property type="entry name" value="Condensation_dom"/>
</dbReference>
<dbReference type="Gene3D" id="2.30.38.10">
    <property type="entry name" value="Luciferase, Domain 3"/>
    <property type="match status" value="7"/>
</dbReference>
<dbReference type="FunFam" id="1.10.1200.10:FF:000005">
    <property type="entry name" value="Nonribosomal peptide synthetase 1"/>
    <property type="match status" value="4"/>
</dbReference>
<dbReference type="GO" id="GO:0043041">
    <property type="term" value="P:amino acid activation for nonribosomal peptide biosynthetic process"/>
    <property type="evidence" value="ECO:0007669"/>
    <property type="project" value="TreeGrafter"/>
</dbReference>
<dbReference type="GO" id="GO:0031177">
    <property type="term" value="F:phosphopantetheine binding"/>
    <property type="evidence" value="ECO:0007669"/>
    <property type="project" value="InterPro"/>
</dbReference>
<dbReference type="PANTHER" id="PTHR45527">
    <property type="entry name" value="NONRIBOSOMAL PEPTIDE SYNTHETASE"/>
    <property type="match status" value="1"/>
</dbReference>
<dbReference type="NCBIfam" id="NF003417">
    <property type="entry name" value="PRK04813.1"/>
    <property type="match status" value="7"/>
</dbReference>
<dbReference type="SUPFAM" id="SSF52777">
    <property type="entry name" value="CoA-dependent acyltransferases"/>
    <property type="match status" value="12"/>
</dbReference>
<dbReference type="PANTHER" id="PTHR45527:SF1">
    <property type="entry name" value="FATTY ACID SYNTHASE"/>
    <property type="match status" value="1"/>
</dbReference>
<dbReference type="SUPFAM" id="SSF56801">
    <property type="entry name" value="Acetyl-CoA synthetase-like"/>
    <property type="match status" value="7"/>
</dbReference>
<dbReference type="InterPro" id="IPR010071">
    <property type="entry name" value="AA_adenyl_dom"/>
</dbReference>
<dbReference type="InterPro" id="IPR009081">
    <property type="entry name" value="PP-bd_ACP"/>
</dbReference>
<dbReference type="Pfam" id="PF00668">
    <property type="entry name" value="Condensation"/>
    <property type="match status" value="6"/>
</dbReference>
<evidence type="ECO:0000256" key="4">
    <source>
        <dbReference type="ARBA" id="ARBA00022553"/>
    </source>
</evidence>
<dbReference type="GO" id="GO:0044550">
    <property type="term" value="P:secondary metabolite biosynthetic process"/>
    <property type="evidence" value="ECO:0007669"/>
    <property type="project" value="UniProtKB-ARBA"/>
</dbReference>
<dbReference type="InterPro" id="IPR020806">
    <property type="entry name" value="PKS_PP-bd"/>
</dbReference>
<comment type="cofactor">
    <cofactor evidence="1">
        <name>pantetheine 4'-phosphate</name>
        <dbReference type="ChEBI" id="CHEBI:47942"/>
    </cofactor>
</comment>
<dbReference type="PROSITE" id="PS50075">
    <property type="entry name" value="CARRIER"/>
    <property type="match status" value="7"/>
</dbReference>
<evidence type="ECO:0000256" key="3">
    <source>
        <dbReference type="ARBA" id="ARBA00022450"/>
    </source>
</evidence>
<dbReference type="GO" id="GO:0072330">
    <property type="term" value="P:monocarboxylic acid biosynthetic process"/>
    <property type="evidence" value="ECO:0007669"/>
    <property type="project" value="UniProtKB-ARBA"/>
</dbReference>
<dbReference type="InterPro" id="IPR036736">
    <property type="entry name" value="ACP-like_sf"/>
</dbReference>
<feature type="non-terminal residue" evidence="6">
    <location>
        <position position="1"/>
    </location>
</feature>
<proteinExistence type="inferred from homology"/>
<dbReference type="FunFam" id="3.30.300.30:FF:000010">
    <property type="entry name" value="Enterobactin synthetase component F"/>
    <property type="match status" value="7"/>
</dbReference>
<dbReference type="EMBL" id="JABFJW010000053">
    <property type="protein sequence ID" value="NOK09243.1"/>
    <property type="molecule type" value="Genomic_DNA"/>
</dbReference>
<dbReference type="InterPro" id="IPR045851">
    <property type="entry name" value="AMP-bd_C_sf"/>
</dbReference>
<dbReference type="InterPro" id="IPR020802">
    <property type="entry name" value="TesA-like"/>
</dbReference>
<name>A0A7Y4JQX5_9BACT</name>
<evidence type="ECO:0000313" key="7">
    <source>
        <dbReference type="Proteomes" id="UP000528460"/>
    </source>
</evidence>
<feature type="domain" description="Carrier" evidence="5">
    <location>
        <begin position="5427"/>
        <end position="5502"/>
    </location>
</feature>
<comment type="similarity">
    <text evidence="2">Belongs to the ATP-dependent AMP-binding enzyme family.</text>
</comment>
<dbReference type="NCBIfam" id="TIGR01733">
    <property type="entry name" value="AA-adenyl-dom"/>
    <property type="match status" value="6"/>
</dbReference>
<feature type="domain" description="Carrier" evidence="5">
    <location>
        <begin position="134"/>
        <end position="209"/>
    </location>
</feature>
<dbReference type="Pfam" id="PF00501">
    <property type="entry name" value="AMP-binding"/>
    <property type="match status" value="6"/>
</dbReference>
<dbReference type="Gene3D" id="3.30.559.10">
    <property type="entry name" value="Chloramphenicol acetyltransferase-like domain"/>
    <property type="match status" value="6"/>
</dbReference>
<dbReference type="Gene3D" id="3.40.50.1820">
    <property type="entry name" value="alpha/beta hydrolase"/>
    <property type="match status" value="1"/>
</dbReference>
<sequence length="6835" mass="743174">RLYRTGDKVRWGRDGTLEYLGRMDFQVKVRGFRIELGEVETALGEQPTVRDVVVVVREDAPGDKRLVAYVVAQPGHTLESASLRSALKGRLPEYMVPSAFVVLEALPLNANGKVDRKALPKPEAGAERTRQYVAPRTQTEAVLVALWESVLGAKQVGVQDSFFELGGHSLLATQAVSRIRTAFNVDLPLRALFESPTVAELALRVESAKQGDAVPKLVASVRTGQEPLSFAQQRLWLLDQLQPGSASYNLPAAVRLTGTLDTEALRRTFTELVRRHEALRTTFQVRDGQPSQVVSPTGELEWTVTALDSLPEAQREAEVHALAKAQVLRPFDLSQGPLFRATLLRLSATEHVLVLVMHHIVSDGWSMDVLVREVAALYGAYAEGRESPLPELPVQYADYAAWQRGWLQGEVLEGQLAWWRQQLEGAPHALELPTDRPRPAVQRFHGANASVLMPKALEEKLSALARQEGATSFMVVLAAWQVLLARYSGQQDVSVGTPIAGRNRTELEGLIGFFVNTLVLRTKLEGSASFRDVLRQVKETTLEAYAHQEVPFEKLVEELKPERDLSRTPLFQVMFTWQATSVATSTGEVRPNSNLTLRSLQTEGTTAKFDLTLAMAETGKGLAATLEYNTDLYDAETAQRMLSHFGMLLEGIAKDADANLWSLPLLGVEERQLVLEHFAGTQAEASTAETIHGLVAAQAAKTPGAVAVVHEGRTLTYAQVEARANQLARHLRTLGVGEESRVGVCVERTEAMVVALLGVLKAGAAYVPLDATYPKDRLAYMLEGTGAPVVITQANLENVLPEYAGQRVRLDTDATVLAGYPVEAPASKTEPRQLAYVLYTSGSTGRPKGVAVTHASAVAFLKWATSTFKAEQLKGVLAATSLNFDLSVFEVFAPLVSGGTVVVAENALALAGLKEASRVTLLNTVPSAVAELVRSGGIPSSVETVNLAGEALPNRLVQALYALPQVKEVNNLYGPTEDTTYSTHARVERGAKTEPRIGRPLEGTQAYVLDTHGQPVPVGVPGELYLGGEGLARGYLGQPGLTAERFVPNPYGAAGTRLYRTGDKVRWGRDGTLEYLGRMDFQVKVRGFRIELGEVETALGEQPTVRDAVVVVREDTPGDKRLVAYVVAHPGHTLESSALRGALKGRLPEYMVPSAFVVLEALPLNANGKVDRKALPKPEAGAERTRQYVAPRTKTEEVLTNIWAQVLGAKQVGVEDSFFELGGHSLLATQAVSRIRTAFNVDLPLRALFESPTVSELALRVESAKQGDAVPKLVATARTGQEPLSFAQQRLWLLDQLQPGSASYNLPAAVRLTGTLDVEALRRTFTELVRRHEALRTTFQVRDGQPIQHIESSRELALTWVPIEAVDASQADAEVRRHIDREVRRPFDLSRDPLLRVTLLRLTASDHVLVLVMHHIVSDGWSMEVLVREVSALYSAFTQGRPSPLPELPVQYADYAAWQRGWLRDDVLDAQLAWWREQLTGASQALELPTDRPRPAVQTFRGDHRSVVWSRGLGERLNALARQEGMTPFMVLLAAWQVLLARYSGQRDVSVGTPIAGRNRTELEGLIGFFVNTLVLRTQLEDRASFRQVLRQVKEMTLGAYAHQEVPFEKLVEELKPERDLSRTPLFQVMFTLNTAATSTREAPPAEGLSLRSLETDGGTAKFDLTLSMTDDTSGLAASLEFNTDLFDATTAERMLKHMGLLLEGLASDADVGVWDVPLMDAAERQQVLVQWNDTRTLFPANGAVHERFAAQAARTPGALAVESATGATLTYGELEAQSNMLARHLRALGVGPEVRVGLCVERSPGMVVGMLAVLKAGGAYVPLDPAHPRERLAYLLEDARMPVVLTQRSLRDALPEGAAKVVCVDSDWERLVTPEPIAPVAGRLAYVIYTSGSTGRPKGVEVEHASLGNLVDWHQRAYAMTAADRTTQLAGLAFDASVWEIWPTLTSGASLHLPPDDVRTAPAELVHWLTERGITIAFLPTVLAEAVVTREWPATTALRTLLTGGDRLHRVETARLPFQVVNHYGPTEGTVVSTAAVVRASTQAPPIGQPIANMRAYVLDARQRPVPIGVGGELYIAGAGVTRGYLRRPALTAERFLPDAFTTEPGSRLYRTGDRVRWLAEGTLEFLGRADDQVKLRGFRIEPGEIEQALALHPAVRECVVVVRDDVPGGRRLVAYVVGEGGAALETGAFARFLREHLPEYMVPSAFVALESLPLNTSGKVDRRALPAPEAGASRTHRYVAPSTPTEALLAGLWAQVLGVPQVGTEDSFFELGGHSLLATQAMSRIRSAFGVELPLRALFEAPTVSGLARKVDAAVRGTHDAGRTGIPALVPVARTGAEPLSFAQQRLWFLDQLQPGSTQYNLPAAIRLSGRLDVSALERTFAELVRRHEALRTTFQVRDGQPFQVITPAARAVLEVVELEALPQVEREAEAQRRAQRETQRPFDLGQGPLFRAKLLRLGATEHVLVLVMHHIVSDGWSMQVLVKEVGALYAAYAEGRESPLAELPVQYADYAAWQRGWLRGEVLEAQLAWWRQQLEGAPPALELPTDKARPAVQRFRGASYTVGLPGALEEQVKTLAQREGVTSFMLLLAAWQVVLARYSGQQDVSVGTPIAGRNQTQLEGLIGFFVNTLVLRTKVEGRESFRQVLARVRETALGAYAHQEVPFEKLVEELRPERDLGRTPLFQVFFSLQNTPAQASDAGPKEALALRPVETEATTAKFDLSLSMSETGQGLAATLTYNTDLFVEGTAKRLLGHLAVLLEEVTARPDARVGDVALLRGAEARKVLVEWNQTAAEFPRSATLHGLFEAQVERTPEAVALVSEEGSLSYQQVNEAAEALAAKLRAWGVGPEVKVGLALERSAALVIAQVATLKAGGAWVPLDVEYPAERLAFMVQDSGAALVLAHAARAQELPATSARVVFVEEALLTAEAPARTIRQDSAGADGLAYVIYTSGSTGKPKGVGVGHRAVVNHLHWRQQRFPMGEGDGFLAKASSSFDISVWEVWAPLVSGARLVLAKQGGQRDTEYLVETVAKHGVTHVHFGPAPLGTFLETAGVEACEGLRYVFCGGEALGVGLHRRFVKKLGATLVHQYGPTEACIDCVAWETPREAVESMPLGHPIANTDVYVVDEAGHPVPVGVAGELCVGGEGLARGYLGQPGLTAERFVPNPFGAAGTRLYRTGDKARWREDGTLEYLGRLDFQVKVRGYRIELGEVEAALLAQPGVREAVALVRDEATTGKRLVAYVVAQPGHTVEAASLRSALKQRMPEYLVPSALVVLEALPLNANGKVDRKALPKLEAGVERTRQYVAPRTATEEVLTNIWAQVLGVPQVGVEDSFFELGGHSLLATQVVSRIRTAFNVDLPLRALFETPTAAELAVQVDGARNAGVALTIPRLEARSRTGQEPLSFAQQRLWLLDQLQPGSASYNIPLAVRLTGKVDVDALRRTFDELVRRHEALRTTFQVHEGQPFQRIAPFQEAAWSFTSMDGLPEARQEAELRKQVSAEALRPFDLSQGPLFRATLVRLSETEHVLVLVMHHIVSDGWSMDVLVREVAALYGAYAEGRESPLPELSVQYADYAAWQRGWLQGEVLEGQLAWWRHQLEGAPHALELPTDRPRPAVQRFHGANAAVLMPKELEEKLSALARQEGATSFMVMLAAWQVLLARYSGQQDISVGTPIAGRNRTELEGLIGFFVNTLVLRTKLEGSASFRDVLRQVKETTLGAYAHQEVPFEKLVEELKPERDLSRTPLFQVMFTLRNAASGSGEALPGGLVLRPVETEGTTAKFDLTLAMTETGRGLSATLEYSTDLYDAETVQRMLSHFGMLLEGIAKDADANLWSLPLLEAEERQQVLERFAGTHAEVSTAETIHSLFAAQAAKTPGAMAVVHEGRALTYAQVEARANQLARHLRTLGVREETRVGVCVERTEAMVVALLGVLKAGAVYVPLDATYPTDRLAYMLEGTGAPVVITQANLENVLPEYAGQRVRLDTDAAVLAAYPEEAPASKTEPRQLAYVLYTSGSTGRPKGVAVTHASAVAFLKWATSTFKPEQLKGVLAATSLNFDLSVFEVFAPLVGGGTVVVAENALSLAGLKDAGRVTLLNTVPSAVAELVRSGGIPSSVETVNLAGEALPNRLVQALYALPQVKEVNNLYGPTEDTTYSTHARVERGAKTEPRIGRPLEGTQAYVLDTHGQPVPVGVPGELYLGGEGLARGYLGQPGLTAERFVPNPYGTPGARLYRTGDKVRWGRDGTLEYLGRMDFQVKVRGFRIELGEVETALGEQPTVRDVVVVVVREDAPGDKRLVAYVVAQPGHTLESASLRSALKGRLPEYMVPSAFVVLEAMPLNANGKVDRKALPKPEAGAERTRQYVAPRTKTEEVLTNIWAQVLGAKQVGVEDSFFELGGHSLLATQAVSRIRTAFNVDLPLRALFESPTVSELARKVDVAHGSGQHTTMPVLVKQLRSAEEPLSFAQQRLWFLDQLQPGSAFYNLPAAVRLTGPLDESALRRTFDELVRRHEALRTTFQVRDGQPAQVIAPAAGAVLEVVGLESLPQAEREAEAQRRAQRETQRPFDLGQGPLFRAKLLRLSETEHVLVLVMHHIVSDGWSMQVLVKEVGALYAAYTEGRESPLAELPVQYADYAAWQRGWLRGEVLEGQLAWWRQQLEGAPPALELPTDKARPAVQRFRGASYTVGLPGALEEQVRTLAQREGVTSFMLLLAAWQVVLARYSGQADVSVGTPIAGRNQTQLEGLIGFFVNTLVLRTKVEGRESFRQVLARVRETALGAYAHQEVPFEKLVEELRPERDMGRTPLFQVSFTLNTAKTGGTTALPGGLVIHAVETEGSTAKFDLSLSMSETGQGLAATLTYNTDLFVEGTAKRLLGHLGVLLEEVTARPDARVGDVALLRGAEAHKVLVEWNQTAAEFPRSATLHGLFEAQVQRTPEAVALVSEEGSLSYRQVNDAAEALAAKLRVWGVGPEVKVGLALERSAALVIAQVATLKAGGAWVPLDVEYPAERLAFMVQDSGAALVLAHAARAQELPVTSARVVLIEDALRAMETPAQTIRQTSTGADGLAYVIYTSGSTGKPKGVGVGHRAVVNHLHWRQQRFPMGEGDAFLAKASSSFDISVWEVWAPLVSGARLVLARQGGQRDTEYLVETVAKHGVTHVHFGPAPLGTFLETAGVEACEALRYVFCGGEALGVGLHRRFVKKLGATLVHQYGPTEACIDCVAWETPREAVEAMPLGHPIANTDVYVVDEAGHPVPVGVAGELCVGGEGLARGYLGQPGLTAERFVPNPFGQPGTRLYRTGDKARWREDGTLEYLGRLDFQVKVRGYRIELGEVEAALVAQPGVREAVALVRDEATTGKRLVAYVVAQPGHTVDAASLRSALKQRMPEYLVPSALVVLEALPLNANGKVDRRALPAPEADGSRKGPYEAPGTATEEVLAALWAQVLGVARVGALDDFFELGGHSLLATQVVSRLRTAFGVEVPLRALFEAPVLRALAERVDAVVRGGRGAQPPPLVPRGHSAATPLSFAQQRLWFLDQLQPGSALYNLPAAVRLTGRLDEEALRRTFQELVRRHESLRTTFHSVAGEPVQHVAASLELPLEVVELQSLPQDAREAAAKARVAAAIQQPFDLSQGPLLRTMLVRIAETEHVLVLVMHHIVSDGWSMGVLVREVTELYTAYSELRPSALPELPVQYADFAAWQRGWLRGEVLEGQLSWWRQQLEGAPHALELPTDRPRPAVQRFHGATTMARWPKELAEQLSALARGEGATSFMVLLAAWQVLLARYSGQQDVSVGTPIAGRNRTELEGLIGFFVNTLVLRTRLETGASFRQVLRQVKEMTLGAYAHQEVPFEKLVEELKPERDLSRTPLFQVSFLLQNTPTQASEARPRDALALRGVEMEATTAKFDLTLAMADTGQGLAATLEYNTDLYDAKSAERMLGHFGMLLEGIAKDADAGVWEVPLLKAEERQQVLRDWNATAGDSALEGTFTEAFEQQVARTPEAPAVRFEEEVLSFGQLEARANQLAHHLRTLGVGADVPVALCLGRSVEAMVAVLAVMKAGGYYVPLDPAWPVHRRTLALKDSAAPVLLTRTRIASGWDVKGAQLVLVDEALPEGLPTHAPVRVATARNLAYAIYTSGSTGTPKGVMVEHHAVLHFHRALKQAVYASQPSGLRVSVNAPLYFDASVQQWVQLLDGHCLCIVPEETRQDPKALVDWVRRHQVDVLDCTPSLLRLLIPQGLLDGETAPRWVLPGGEALDAATWAALAAAPGTRAFNVYGPTECTVDATTYEVRPGTQPVLGRPLPDVQAYVLDAHGQPVPVGVPGELYLGGEGLARGYLQRPELTAERFVPNPYGAAGTRLYRTGDKARWREDGTLEYLGRMDFQVKVRGFRIELGEVEAALAAEPTVRDAVVVAREDVAGDQRLVAYVVAQPGHTVEATGLRGALKGRLPEYMVPSAFVMLEALPLNANGKVDRKALPAVKPDASTAGKVIAPRDTVELQLVSIWEELLGIQPISVDADFFELGGHSLLAVRLMTAIRNRMGRNLKLAALFQGPTVEGLAALLREEAAPSLSPLVAIRPEGTRPPLFCVHPAGGNVLSYVELSRRLGPDQPFYALRSLGIEGEQEPLKTIEAMATAYVEAVRTVRPEGPYLLAGWSMGGAVAYEMARQLRAAGQTVALLALLDPGSVTRTGGTGAEDEQIGQELAALFTQEGEGAEPQAPQSTDAQLARLLEEAKRAGAVTQDVELEDFRILMRVFELNRNAVRQYVPESYEGVITLVRASKSVDPAPLGRDRGWEAVGQGGVKLLEVEGDHYSILRAPQVSALAEVLRKLIAEALGEET</sequence>
<keyword evidence="4" id="KW-0597">Phosphoprotein</keyword>
<evidence type="ECO:0000256" key="1">
    <source>
        <dbReference type="ARBA" id="ARBA00001957"/>
    </source>
</evidence>
<dbReference type="GO" id="GO:0003824">
    <property type="term" value="F:catalytic activity"/>
    <property type="evidence" value="ECO:0007669"/>
    <property type="project" value="InterPro"/>
</dbReference>
<dbReference type="CDD" id="cd05930">
    <property type="entry name" value="A_NRPS"/>
    <property type="match status" value="3"/>
</dbReference>
<dbReference type="InterPro" id="IPR020845">
    <property type="entry name" value="AMP-binding_CS"/>
</dbReference>
<organism evidence="6 7">
    <name type="scientific">Corallococcus exercitus</name>
    <dbReference type="NCBI Taxonomy" id="2316736"/>
    <lineage>
        <taxon>Bacteria</taxon>
        <taxon>Pseudomonadati</taxon>
        <taxon>Myxococcota</taxon>
        <taxon>Myxococcia</taxon>
        <taxon>Myxococcales</taxon>
        <taxon>Cystobacterineae</taxon>
        <taxon>Myxococcaceae</taxon>
        <taxon>Corallococcus</taxon>
    </lineage>
</organism>
<dbReference type="CDD" id="cd12115">
    <property type="entry name" value="A_NRPS_Sfm_like"/>
    <property type="match status" value="1"/>
</dbReference>
<feature type="domain" description="Carrier" evidence="5">
    <location>
        <begin position="2242"/>
        <end position="2317"/>
    </location>
</feature>
<dbReference type="Pfam" id="PF00975">
    <property type="entry name" value="Thioesterase"/>
    <property type="match status" value="1"/>
</dbReference>
<accession>A0A7Y4JQX5</accession>
<dbReference type="InterPro" id="IPR029058">
    <property type="entry name" value="AB_hydrolase_fold"/>
</dbReference>
<comment type="caution">
    <text evidence="6">The sequence shown here is derived from an EMBL/GenBank/DDBJ whole genome shotgun (WGS) entry which is preliminary data.</text>
</comment>
<keyword evidence="3" id="KW-0596">Phosphopantetheine</keyword>
<dbReference type="FunFam" id="3.30.559.10:FF:000012">
    <property type="entry name" value="Non-ribosomal peptide synthetase"/>
    <property type="match status" value="6"/>
</dbReference>
<dbReference type="Proteomes" id="UP000528460">
    <property type="component" value="Unassembled WGS sequence"/>
</dbReference>
<dbReference type="CDD" id="cd19531">
    <property type="entry name" value="LCL_NRPS-like"/>
    <property type="match status" value="6"/>
</dbReference>
<gene>
    <name evidence="6" type="ORF">HNS30_09390</name>
</gene>
<evidence type="ECO:0000259" key="5">
    <source>
        <dbReference type="PROSITE" id="PS50075"/>
    </source>
</evidence>
<feature type="domain" description="Carrier" evidence="5">
    <location>
        <begin position="4365"/>
        <end position="4440"/>
    </location>
</feature>
<dbReference type="InterPro" id="IPR000873">
    <property type="entry name" value="AMP-dep_synth/lig_dom"/>
</dbReference>
<evidence type="ECO:0000313" key="6">
    <source>
        <dbReference type="EMBL" id="NOK09243.1"/>
    </source>
</evidence>
<dbReference type="NCBIfam" id="NF004282">
    <property type="entry name" value="PRK05691.1"/>
    <property type="match status" value="7"/>
</dbReference>
<dbReference type="Pfam" id="PF00550">
    <property type="entry name" value="PP-binding"/>
    <property type="match status" value="7"/>
</dbReference>
<dbReference type="Gene3D" id="3.30.559.30">
    <property type="entry name" value="Nonribosomal peptide synthetase, condensation domain"/>
    <property type="match status" value="6"/>
</dbReference>
<dbReference type="InterPro" id="IPR025110">
    <property type="entry name" value="AMP-bd_C"/>
</dbReference>
<dbReference type="Gene3D" id="3.40.50.980">
    <property type="match status" value="12"/>
</dbReference>